<keyword evidence="2" id="KW-1185">Reference proteome</keyword>
<proteinExistence type="predicted"/>
<accession>A0AAW1Q8Q4</accession>
<dbReference type="EMBL" id="JALJOR010000005">
    <property type="protein sequence ID" value="KAK9817148.1"/>
    <property type="molecule type" value="Genomic_DNA"/>
</dbReference>
<comment type="caution">
    <text evidence="1">The sequence shown here is derived from an EMBL/GenBank/DDBJ whole genome shotgun (WGS) entry which is preliminary data.</text>
</comment>
<sequence length="270" mass="29985">MLDLVPDTVMDRYLNSTQTAHDRQDHITRSILQFVKMYSAHFQQEGGFIVDAYAQRALMYGVPRSVEVMSSLLLAPGRFAARCSVCGATGEQSILTFNLQLEERLQAAYRGAQVAAFWVLQSITGEPVHPPDVLITEPDPQYPPEAVALSQLRALRHGNAAACFLHASPENKAAVGPLQRFSAMLRSLPQFAPLLAHETDGAHCPRLVAVEQLSSSSVDIDIAVLPSTPEMRAQFSNQRIVFRWSMKLQPGPQHKNCWMTDAVRLHRLQS</sequence>
<evidence type="ECO:0000313" key="2">
    <source>
        <dbReference type="Proteomes" id="UP001489004"/>
    </source>
</evidence>
<dbReference type="PANTHER" id="PTHR35716">
    <property type="entry name" value="OS05G0574700 PROTEIN-RELATED"/>
    <property type="match status" value="1"/>
</dbReference>
<organism evidence="1 2">
    <name type="scientific">[Myrmecia] bisecta</name>
    <dbReference type="NCBI Taxonomy" id="41462"/>
    <lineage>
        <taxon>Eukaryota</taxon>
        <taxon>Viridiplantae</taxon>
        <taxon>Chlorophyta</taxon>
        <taxon>core chlorophytes</taxon>
        <taxon>Trebouxiophyceae</taxon>
        <taxon>Trebouxiales</taxon>
        <taxon>Trebouxiaceae</taxon>
        <taxon>Myrmecia</taxon>
    </lineage>
</organism>
<protein>
    <submittedName>
        <fullName evidence="1">Uncharacterized protein</fullName>
    </submittedName>
</protein>
<gene>
    <name evidence="1" type="ORF">WJX72_010312</name>
</gene>
<dbReference type="AlphaFoldDB" id="A0AAW1Q8Q4"/>
<dbReference type="PANTHER" id="PTHR35716:SF6">
    <property type="entry name" value="DUF4864 DOMAIN-CONTAINING PROTEIN"/>
    <property type="match status" value="1"/>
</dbReference>
<reference evidence="1 2" key="1">
    <citation type="journal article" date="2024" name="Nat. Commun.">
        <title>Phylogenomics reveals the evolutionary origins of lichenization in chlorophyte algae.</title>
        <authorList>
            <person name="Puginier C."/>
            <person name="Libourel C."/>
            <person name="Otte J."/>
            <person name="Skaloud P."/>
            <person name="Haon M."/>
            <person name="Grisel S."/>
            <person name="Petersen M."/>
            <person name="Berrin J.G."/>
            <person name="Delaux P.M."/>
            <person name="Dal Grande F."/>
            <person name="Keller J."/>
        </authorList>
    </citation>
    <scope>NUCLEOTIDE SEQUENCE [LARGE SCALE GENOMIC DNA]</scope>
    <source>
        <strain evidence="1 2">SAG 2043</strain>
    </source>
</reference>
<dbReference type="Proteomes" id="UP001489004">
    <property type="component" value="Unassembled WGS sequence"/>
</dbReference>
<evidence type="ECO:0000313" key="1">
    <source>
        <dbReference type="EMBL" id="KAK9817148.1"/>
    </source>
</evidence>
<name>A0AAW1Q8Q4_9CHLO</name>